<evidence type="ECO:0000313" key="4">
    <source>
        <dbReference type="Proteomes" id="UP000030437"/>
    </source>
</evidence>
<sequence length="594" mass="67771">MQFEKPDVEQFFQTLTVENFTVSPDEKQLVFSTNLNGQFNLWAMDLPNQFPYPFSFPNQSTSYLSYAKTGDYIVTGFDHDGDENIQLYALPPQGGKWVPLRTKEGERHFFAHLSEDGKRLYYFGTAGNPTYFNNFVYDIETGEEKLLLEGSEAPTGIAAVSPSEASFIAVKEFGNTYSLAYAYIGGEAVLMTPETEEQYTVSDVVYTSETEVYFLTDHKADLSYLAKFDLQTKEFTPVLQLDKENFEAVHFSKKNKALYLVGTYGVEDRLYEYTLETGELKKLEAPSSIVEKIVVMPSGHLYLKGRSATRPTNLFVSKDNATTWEELTRFRVPGVREEDLVEPEVITYPSFDGLEIEALFFRAKPENANDHVILWPHGGPQSLERKWFRSMFQVLLNRGYSIFAPNFRGSSNYGLQFTKMVEGDWGHGPRLDNLEGVEWLIQNGYADRDKMLLLGGSYGGYMALLLHGRHADYFKAVVDIFGPSNLFSFIESVPEFWKPFMDQWVGNPEKDKERLTKDSPITYLDGMTKPMLVIQGANDPRVVQKESDQIVAALKEKGRPVEYMVLPDEGHGFSKKANEILVYQKMLDFFDQYI</sequence>
<gene>
    <name evidence="3" type="ORF">CD32_22090</name>
</gene>
<dbReference type="SUPFAM" id="SSF53474">
    <property type="entry name" value="alpha/beta-Hydrolases"/>
    <property type="match status" value="1"/>
</dbReference>
<dbReference type="EMBL" id="JPVP01000060">
    <property type="protein sequence ID" value="KGR81988.1"/>
    <property type="molecule type" value="Genomic_DNA"/>
</dbReference>
<dbReference type="InterPro" id="IPR029058">
    <property type="entry name" value="AB_hydrolase_fold"/>
</dbReference>
<keyword evidence="1" id="KW-0378">Hydrolase</keyword>
<dbReference type="PANTHER" id="PTHR42776:SF27">
    <property type="entry name" value="DIPEPTIDYL PEPTIDASE FAMILY MEMBER 6"/>
    <property type="match status" value="1"/>
</dbReference>
<dbReference type="GO" id="GO:0004252">
    <property type="term" value="F:serine-type endopeptidase activity"/>
    <property type="evidence" value="ECO:0007669"/>
    <property type="project" value="TreeGrafter"/>
</dbReference>
<feature type="domain" description="Peptidase S9 prolyl oligopeptidase catalytic" evidence="2">
    <location>
        <begin position="387"/>
        <end position="594"/>
    </location>
</feature>
<dbReference type="GO" id="GO:0006508">
    <property type="term" value="P:proteolysis"/>
    <property type="evidence" value="ECO:0007669"/>
    <property type="project" value="InterPro"/>
</dbReference>
<dbReference type="Gene3D" id="3.40.50.1820">
    <property type="entry name" value="alpha/beta hydrolase"/>
    <property type="match status" value="1"/>
</dbReference>
<protein>
    <submittedName>
        <fullName evidence="3">Peptidase S9</fullName>
    </submittedName>
</protein>
<keyword evidence="4" id="KW-1185">Reference proteome</keyword>
<proteinExistence type="predicted"/>
<dbReference type="Proteomes" id="UP000030437">
    <property type="component" value="Unassembled WGS sequence"/>
</dbReference>
<accession>A0A0A3IGN8</accession>
<comment type="caution">
    <text evidence="3">The sequence shown here is derived from an EMBL/GenBank/DDBJ whole genome shotgun (WGS) entry which is preliminary data.</text>
</comment>
<dbReference type="Gene3D" id="2.120.10.30">
    <property type="entry name" value="TolB, C-terminal domain"/>
    <property type="match status" value="1"/>
</dbReference>
<dbReference type="PANTHER" id="PTHR42776">
    <property type="entry name" value="SERINE PEPTIDASE S9 FAMILY MEMBER"/>
    <property type="match status" value="1"/>
</dbReference>
<dbReference type="OrthoDB" id="108903at2"/>
<dbReference type="RefSeq" id="WP_036159099.1">
    <property type="nucleotide sequence ID" value="NZ_AVCX01000001.1"/>
</dbReference>
<dbReference type="STRING" id="1220589.CD32_22090"/>
<evidence type="ECO:0000259" key="2">
    <source>
        <dbReference type="Pfam" id="PF00326"/>
    </source>
</evidence>
<dbReference type="InterPro" id="IPR001375">
    <property type="entry name" value="Peptidase_S9_cat"/>
</dbReference>
<dbReference type="SUPFAM" id="SSF69304">
    <property type="entry name" value="Tricorn protease N-terminal domain"/>
    <property type="match status" value="1"/>
</dbReference>
<evidence type="ECO:0000256" key="1">
    <source>
        <dbReference type="ARBA" id="ARBA00022801"/>
    </source>
</evidence>
<dbReference type="eggNOG" id="COG1506">
    <property type="taxonomic scope" value="Bacteria"/>
</dbReference>
<dbReference type="AlphaFoldDB" id="A0A0A3IGN8"/>
<dbReference type="InterPro" id="IPR011042">
    <property type="entry name" value="6-blade_b-propeller_TolB-like"/>
</dbReference>
<evidence type="ECO:0000313" key="3">
    <source>
        <dbReference type="EMBL" id="KGR81988.1"/>
    </source>
</evidence>
<reference evidence="3 4" key="1">
    <citation type="submission" date="2014-02" db="EMBL/GenBank/DDBJ databases">
        <title>Draft genome sequence of Lysinibacillus odysseyi NBRC 100172.</title>
        <authorList>
            <person name="Zhang F."/>
            <person name="Wang G."/>
            <person name="Zhang L."/>
        </authorList>
    </citation>
    <scope>NUCLEOTIDE SEQUENCE [LARGE SCALE GENOMIC DNA]</scope>
    <source>
        <strain evidence="3 4">NBRC 100172</strain>
    </source>
</reference>
<organism evidence="3 4">
    <name type="scientific">Lysinibacillus odysseyi 34hs-1 = NBRC 100172</name>
    <dbReference type="NCBI Taxonomy" id="1220589"/>
    <lineage>
        <taxon>Bacteria</taxon>
        <taxon>Bacillati</taxon>
        <taxon>Bacillota</taxon>
        <taxon>Bacilli</taxon>
        <taxon>Bacillales</taxon>
        <taxon>Bacillaceae</taxon>
        <taxon>Lysinibacillus</taxon>
    </lineage>
</organism>
<dbReference type="Pfam" id="PF00326">
    <property type="entry name" value="Peptidase_S9"/>
    <property type="match status" value="1"/>
</dbReference>
<name>A0A0A3IGN8_9BACI</name>
<dbReference type="eggNOG" id="COG0823">
    <property type="taxonomic scope" value="Bacteria"/>
</dbReference>